<dbReference type="Proteomes" id="UP000242141">
    <property type="component" value="Unassembled WGS sequence"/>
</dbReference>
<dbReference type="HAMAP" id="MF_00360">
    <property type="entry name" value="Ribosomal_bS6"/>
    <property type="match status" value="1"/>
</dbReference>
<dbReference type="InterPro" id="IPR035980">
    <property type="entry name" value="Ribosomal_bS6_sf"/>
</dbReference>
<proteinExistence type="inferred from homology"/>
<keyword evidence="4" id="KW-0699">rRNA-binding</keyword>
<feature type="region of interest" description="Disordered" evidence="5">
    <location>
        <begin position="104"/>
        <end position="132"/>
    </location>
</feature>
<evidence type="ECO:0000313" key="6">
    <source>
        <dbReference type="EMBL" id="CRX37157.1"/>
    </source>
</evidence>
<dbReference type="GO" id="GO:0003735">
    <property type="term" value="F:structural constituent of ribosome"/>
    <property type="evidence" value="ECO:0007669"/>
    <property type="project" value="InterPro"/>
</dbReference>
<evidence type="ECO:0000256" key="2">
    <source>
        <dbReference type="ARBA" id="ARBA00035104"/>
    </source>
</evidence>
<organism evidence="6 7">
    <name type="scientific">Candidatus Hepatoplasma crinochetorum</name>
    <dbReference type="NCBI Taxonomy" id="295596"/>
    <lineage>
        <taxon>Bacteria</taxon>
        <taxon>Bacillati</taxon>
        <taxon>Mycoplasmatota</taxon>
        <taxon>Mollicutes</taxon>
        <taxon>Candidatus Hepatoplasmataceae</taxon>
        <taxon>Candidatus Hepatoplasma</taxon>
    </lineage>
</organism>
<dbReference type="Pfam" id="PF01250">
    <property type="entry name" value="Ribosomal_S6"/>
    <property type="match status" value="1"/>
</dbReference>
<dbReference type="AlphaFoldDB" id="A0A0G7ZLW7"/>
<dbReference type="EMBL" id="CWGI01000001">
    <property type="protein sequence ID" value="CRX37157.1"/>
    <property type="molecule type" value="Genomic_DNA"/>
</dbReference>
<comment type="function">
    <text evidence="2 4">Binds together with bS18 to 16S ribosomal RNA.</text>
</comment>
<comment type="similarity">
    <text evidence="1 4">Belongs to the bacterial ribosomal protein bS6 family.</text>
</comment>
<evidence type="ECO:0000313" key="7">
    <source>
        <dbReference type="Proteomes" id="UP000242141"/>
    </source>
</evidence>
<dbReference type="SUPFAM" id="SSF54995">
    <property type="entry name" value="Ribosomal protein S6"/>
    <property type="match status" value="1"/>
</dbReference>
<dbReference type="InterPro" id="IPR000529">
    <property type="entry name" value="Ribosomal_bS6"/>
</dbReference>
<gene>
    <name evidence="4" type="primary">rpsF</name>
    <name evidence="6" type="ORF">HEPPS_03760</name>
</gene>
<keyword evidence="4" id="KW-0687">Ribonucleoprotein</keyword>
<accession>A0A0G7ZLW7</accession>
<dbReference type="GO" id="GO:1990904">
    <property type="term" value="C:ribonucleoprotein complex"/>
    <property type="evidence" value="ECO:0007669"/>
    <property type="project" value="UniProtKB-KW"/>
</dbReference>
<name>A0A0G7ZLW7_9MOLU</name>
<dbReference type="InterPro" id="IPR020814">
    <property type="entry name" value="Ribosomal_S6_plastid/chlpt"/>
</dbReference>
<evidence type="ECO:0000256" key="4">
    <source>
        <dbReference type="HAMAP-Rule" id="MF_00360"/>
    </source>
</evidence>
<sequence length="132" mass="16327">MKYEILIMMFPNLTDKKRQDLILKIEKILNAKIIKKEDWGLRKLAYKIKHQDQSYYLLYYLETDINDLNQFKKMVSINKEIMRIFILKHEKKWPFEMRTSKDLKFPERKQIRRDNKNGQTNLEKRPIKESYK</sequence>
<dbReference type="GO" id="GO:0005737">
    <property type="term" value="C:cytoplasm"/>
    <property type="evidence" value="ECO:0007669"/>
    <property type="project" value="UniProtKB-ARBA"/>
</dbReference>
<dbReference type="GO" id="GO:0005840">
    <property type="term" value="C:ribosome"/>
    <property type="evidence" value="ECO:0007669"/>
    <property type="project" value="UniProtKB-KW"/>
</dbReference>
<dbReference type="GO" id="GO:0070181">
    <property type="term" value="F:small ribosomal subunit rRNA binding"/>
    <property type="evidence" value="ECO:0007669"/>
    <property type="project" value="TreeGrafter"/>
</dbReference>
<keyword evidence="4 6" id="KW-0689">Ribosomal protein</keyword>
<dbReference type="PANTHER" id="PTHR21011:SF1">
    <property type="entry name" value="SMALL RIBOSOMAL SUBUNIT PROTEIN BS6M"/>
    <property type="match status" value="1"/>
</dbReference>
<dbReference type="CDD" id="cd00473">
    <property type="entry name" value="bS6"/>
    <property type="match status" value="1"/>
</dbReference>
<dbReference type="InterPro" id="IPR014717">
    <property type="entry name" value="Transl_elong_EF1B/ribsomal_bS6"/>
</dbReference>
<evidence type="ECO:0000256" key="5">
    <source>
        <dbReference type="SAM" id="MobiDB-lite"/>
    </source>
</evidence>
<dbReference type="NCBIfam" id="TIGR00166">
    <property type="entry name" value="S6"/>
    <property type="match status" value="1"/>
</dbReference>
<dbReference type="PANTHER" id="PTHR21011">
    <property type="entry name" value="MITOCHONDRIAL 28S RIBOSOMAL PROTEIN S6"/>
    <property type="match status" value="1"/>
</dbReference>
<evidence type="ECO:0000256" key="1">
    <source>
        <dbReference type="ARBA" id="ARBA00009512"/>
    </source>
</evidence>
<protein>
    <recommendedName>
        <fullName evidence="3 4">Small ribosomal subunit protein bS6</fullName>
    </recommendedName>
</protein>
<dbReference type="GO" id="GO:0006412">
    <property type="term" value="P:translation"/>
    <property type="evidence" value="ECO:0007669"/>
    <property type="project" value="UniProtKB-UniRule"/>
</dbReference>
<evidence type="ECO:0000256" key="3">
    <source>
        <dbReference type="ARBA" id="ARBA00035294"/>
    </source>
</evidence>
<keyword evidence="7" id="KW-1185">Reference proteome</keyword>
<keyword evidence="4" id="KW-0694">RNA-binding</keyword>
<reference evidence="7" key="1">
    <citation type="submission" date="2015-05" db="EMBL/GenBank/DDBJ databases">
        <authorList>
            <person name="Collingro A."/>
        </authorList>
    </citation>
    <scope>NUCLEOTIDE SEQUENCE [LARGE SCALE GENOMIC DNA]</scope>
    <source>
        <strain evidence="7">Ps</strain>
    </source>
</reference>
<dbReference type="Gene3D" id="3.30.70.60">
    <property type="match status" value="1"/>
</dbReference>